<keyword evidence="1" id="KW-0732">Signal</keyword>
<feature type="signal peptide" evidence="1">
    <location>
        <begin position="1"/>
        <end position="16"/>
    </location>
</feature>
<name>A0AAG5DN66_ANOAO</name>
<proteinExistence type="predicted"/>
<reference evidence="2" key="1">
    <citation type="submission" date="2024-04" db="UniProtKB">
        <authorList>
            <consortium name="EnsemblMetazoa"/>
        </authorList>
    </citation>
    <scope>IDENTIFICATION</scope>
    <source>
        <strain evidence="2">EBRO</strain>
    </source>
</reference>
<sequence>MPVKLIVLFLFMRCSGLMLFTLNNEISAPVSRISVDVALLAISTFKIIKIWADRFTANIGHHRIAHCPLKNCDSSGLVCMSREHHPSAGWPIVASPVLNTPFEVISPIAVASLQSDSLSTIPIFSLV</sequence>
<evidence type="ECO:0000256" key="1">
    <source>
        <dbReference type="SAM" id="SignalP"/>
    </source>
</evidence>
<dbReference type="Proteomes" id="UP000075880">
    <property type="component" value="Unassembled WGS sequence"/>
</dbReference>
<dbReference type="AlphaFoldDB" id="A0AAG5DN66"/>
<evidence type="ECO:0008006" key="4">
    <source>
        <dbReference type="Google" id="ProtNLM"/>
    </source>
</evidence>
<evidence type="ECO:0000313" key="2">
    <source>
        <dbReference type="EnsemblMetazoa" id="ENSAATROPP012133"/>
    </source>
</evidence>
<keyword evidence="3" id="KW-1185">Reference proteome</keyword>
<accession>A0AAG5DN66</accession>
<protein>
    <recommendedName>
        <fullName evidence="4">Secreted protein</fullName>
    </recommendedName>
</protein>
<feature type="chain" id="PRO_5042513634" description="Secreted protein" evidence="1">
    <location>
        <begin position="17"/>
        <end position="127"/>
    </location>
</feature>
<organism evidence="2 3">
    <name type="scientific">Anopheles atroparvus</name>
    <name type="common">European mosquito</name>
    <dbReference type="NCBI Taxonomy" id="41427"/>
    <lineage>
        <taxon>Eukaryota</taxon>
        <taxon>Metazoa</taxon>
        <taxon>Ecdysozoa</taxon>
        <taxon>Arthropoda</taxon>
        <taxon>Hexapoda</taxon>
        <taxon>Insecta</taxon>
        <taxon>Pterygota</taxon>
        <taxon>Neoptera</taxon>
        <taxon>Endopterygota</taxon>
        <taxon>Diptera</taxon>
        <taxon>Nematocera</taxon>
        <taxon>Culicoidea</taxon>
        <taxon>Culicidae</taxon>
        <taxon>Anophelinae</taxon>
        <taxon>Anopheles</taxon>
    </lineage>
</organism>
<dbReference type="EnsemblMetazoa" id="ENSAATROPT013343">
    <property type="protein sequence ID" value="ENSAATROPP012133"/>
    <property type="gene ID" value="ENSAATROPG010857"/>
</dbReference>
<evidence type="ECO:0000313" key="3">
    <source>
        <dbReference type="Proteomes" id="UP000075880"/>
    </source>
</evidence>